<dbReference type="InterPro" id="IPR050093">
    <property type="entry name" value="ABC_SmlMolc_Importer"/>
</dbReference>
<dbReference type="GO" id="GO:0015408">
    <property type="term" value="F:ABC-type ferric iron transporter activity"/>
    <property type="evidence" value="ECO:0007669"/>
    <property type="project" value="InterPro"/>
</dbReference>
<dbReference type="FunFam" id="3.40.50.300:FF:000425">
    <property type="entry name" value="Probable ABC transporter, ATP-binding subunit"/>
    <property type="match status" value="1"/>
</dbReference>
<dbReference type="Gene3D" id="3.40.50.300">
    <property type="entry name" value="P-loop containing nucleotide triphosphate hydrolases"/>
    <property type="match status" value="1"/>
</dbReference>
<proteinExistence type="predicted"/>
<evidence type="ECO:0000313" key="10">
    <source>
        <dbReference type="EMBL" id="SJZ36660.1"/>
    </source>
</evidence>
<keyword evidence="5 10" id="KW-0067">ATP-binding</keyword>
<dbReference type="GO" id="GO:0016020">
    <property type="term" value="C:membrane"/>
    <property type="evidence" value="ECO:0007669"/>
    <property type="project" value="InterPro"/>
</dbReference>
<accession>A0A1T4K2H2</accession>
<sequence>MIEINKVEKKYKEFQIKSFNMRINNGEFISILGESGSGKSTLLNIISGIDKKYTGEVLINGKSVEESIKEGSISMVFQDSLLLPHLNVFENIAFGLKIKKLSKEEINKRVCEVSENLEIESFLNRYPHELSGGQKQRVSIGRALVMNPKLLLMDEPFSALDTKLREKLQSLVKSIQKTSKITILLVTHDREEAFFLSDRIGIMNKGILEQFDTPINLYRKPKNIYVGKFLGIENFIKKEEFSKLDKNIKFLDEVISVGLPSEDLRISNESGNFKGKIKEITFKIGFYNIVVEIENKKEIYIKQNRIDFKIAVGEEVFVRFREENLIFIKEEKKC</sequence>
<feature type="domain" description="ABC transporter" evidence="9">
    <location>
        <begin position="1"/>
        <end position="230"/>
    </location>
</feature>
<keyword evidence="6" id="KW-0408">Iron</keyword>
<name>A0A1T4K2H2_9FUSO</name>
<evidence type="ECO:0000256" key="1">
    <source>
        <dbReference type="ARBA" id="ARBA00022448"/>
    </source>
</evidence>
<evidence type="ECO:0000259" key="9">
    <source>
        <dbReference type="PROSITE" id="PS50893"/>
    </source>
</evidence>
<dbReference type="RefSeq" id="WP_078692809.1">
    <property type="nucleotide sequence ID" value="NZ_FUWX01000004.1"/>
</dbReference>
<dbReference type="InterPro" id="IPR003439">
    <property type="entry name" value="ABC_transporter-like_ATP-bd"/>
</dbReference>
<dbReference type="GO" id="GO:0015697">
    <property type="term" value="P:quaternary ammonium group transport"/>
    <property type="evidence" value="ECO:0007669"/>
    <property type="project" value="UniProtKB-ARBA"/>
</dbReference>
<keyword evidence="4" id="KW-0547">Nucleotide-binding</keyword>
<dbReference type="InterPro" id="IPR015853">
    <property type="entry name" value="ABC_transpr_FbpC"/>
</dbReference>
<dbReference type="EMBL" id="FUWX01000004">
    <property type="protein sequence ID" value="SJZ36660.1"/>
    <property type="molecule type" value="Genomic_DNA"/>
</dbReference>
<dbReference type="PROSITE" id="PS50893">
    <property type="entry name" value="ABC_TRANSPORTER_2"/>
    <property type="match status" value="1"/>
</dbReference>
<dbReference type="Proteomes" id="UP000191153">
    <property type="component" value="Unassembled WGS sequence"/>
</dbReference>
<dbReference type="SMART" id="SM00382">
    <property type="entry name" value="AAA"/>
    <property type="match status" value="1"/>
</dbReference>
<reference evidence="10 11" key="1">
    <citation type="submission" date="2017-02" db="EMBL/GenBank/DDBJ databases">
        <authorList>
            <person name="Peterson S.W."/>
        </authorList>
    </citation>
    <scope>NUCLEOTIDE SEQUENCE [LARGE SCALE GENOMIC DNA]</scope>
    <source>
        <strain evidence="10 11">ATCC 700028</strain>
    </source>
</reference>
<dbReference type="GO" id="GO:0016887">
    <property type="term" value="F:ATP hydrolysis activity"/>
    <property type="evidence" value="ECO:0007669"/>
    <property type="project" value="InterPro"/>
</dbReference>
<dbReference type="SUPFAM" id="SSF52540">
    <property type="entry name" value="P-loop containing nucleoside triphosphate hydrolases"/>
    <property type="match status" value="1"/>
</dbReference>
<dbReference type="InterPro" id="IPR003593">
    <property type="entry name" value="AAA+_ATPase"/>
</dbReference>
<dbReference type="InterPro" id="IPR017871">
    <property type="entry name" value="ABC_transporter-like_CS"/>
</dbReference>
<gene>
    <name evidence="10" type="ORF">SAMN02745174_00265</name>
</gene>
<evidence type="ECO:0000256" key="4">
    <source>
        <dbReference type="ARBA" id="ARBA00022741"/>
    </source>
</evidence>
<dbReference type="InterPro" id="IPR027417">
    <property type="entry name" value="P-loop_NTPase"/>
</dbReference>
<dbReference type="OrthoDB" id="9802264at2"/>
<dbReference type="Pfam" id="PF00005">
    <property type="entry name" value="ABC_tran"/>
    <property type="match status" value="1"/>
</dbReference>
<dbReference type="PROSITE" id="PS00211">
    <property type="entry name" value="ABC_TRANSPORTER_1"/>
    <property type="match status" value="1"/>
</dbReference>
<evidence type="ECO:0000313" key="11">
    <source>
        <dbReference type="Proteomes" id="UP000191153"/>
    </source>
</evidence>
<keyword evidence="7" id="KW-0406">Ion transport</keyword>
<keyword evidence="1" id="KW-0813">Transport</keyword>
<evidence type="ECO:0000256" key="6">
    <source>
        <dbReference type="ARBA" id="ARBA00023004"/>
    </source>
</evidence>
<evidence type="ECO:0000256" key="5">
    <source>
        <dbReference type="ARBA" id="ARBA00022840"/>
    </source>
</evidence>
<organism evidence="10 11">
    <name type="scientific">Cetobacterium ceti</name>
    <dbReference type="NCBI Taxonomy" id="180163"/>
    <lineage>
        <taxon>Bacteria</taxon>
        <taxon>Fusobacteriati</taxon>
        <taxon>Fusobacteriota</taxon>
        <taxon>Fusobacteriia</taxon>
        <taxon>Fusobacteriales</taxon>
        <taxon>Fusobacteriaceae</taxon>
        <taxon>Cetobacterium</taxon>
    </lineage>
</organism>
<dbReference type="STRING" id="180163.SAMN02745174_00265"/>
<dbReference type="AlphaFoldDB" id="A0A1T4K2H2"/>
<keyword evidence="2" id="KW-1003">Cell membrane</keyword>
<evidence type="ECO:0000256" key="7">
    <source>
        <dbReference type="ARBA" id="ARBA00023065"/>
    </source>
</evidence>
<protein>
    <submittedName>
        <fullName evidence="10">Putative spermidine/putrescine transport system ATP-binding protein</fullName>
    </submittedName>
</protein>
<dbReference type="PANTHER" id="PTHR42781:SF4">
    <property type="entry name" value="SPERMIDINE_PUTRESCINE IMPORT ATP-BINDING PROTEIN POTA"/>
    <property type="match status" value="1"/>
</dbReference>
<keyword evidence="3" id="KW-0410">Iron transport</keyword>
<evidence type="ECO:0000256" key="8">
    <source>
        <dbReference type="ARBA" id="ARBA00023136"/>
    </source>
</evidence>
<evidence type="ECO:0000256" key="2">
    <source>
        <dbReference type="ARBA" id="ARBA00022475"/>
    </source>
</evidence>
<dbReference type="CDD" id="cd03259">
    <property type="entry name" value="ABC_Carb_Solutes_like"/>
    <property type="match status" value="1"/>
</dbReference>
<keyword evidence="8" id="KW-0472">Membrane</keyword>
<evidence type="ECO:0000256" key="3">
    <source>
        <dbReference type="ARBA" id="ARBA00022496"/>
    </source>
</evidence>
<keyword evidence="11" id="KW-1185">Reference proteome</keyword>
<dbReference type="GO" id="GO:0005524">
    <property type="term" value="F:ATP binding"/>
    <property type="evidence" value="ECO:0007669"/>
    <property type="project" value="UniProtKB-KW"/>
</dbReference>
<dbReference type="PANTHER" id="PTHR42781">
    <property type="entry name" value="SPERMIDINE/PUTRESCINE IMPORT ATP-BINDING PROTEIN POTA"/>
    <property type="match status" value="1"/>
</dbReference>